<dbReference type="CDD" id="cd02009">
    <property type="entry name" value="TPP_SHCHC_synthase"/>
    <property type="match status" value="1"/>
</dbReference>
<sequence length="532" mass="56148">MNDSTLQAEALADALYSVGVRDVVIAPGSRSAPLALALARRNQFNRHVHIDERSAGFVALGISKASGRPVATVCTSGTATANFHPALLEASHSDVPLIVITADRPSELQGIGSNQTTNQSQLFGTAARHFVAIEAGDSLSWLEDFPKIFDGLDGPVHINIAFREPLLPEDSNSIPVTSVIPAFEVSTQAEKMAPALSELGITSGQRGVVVVGHGLGTFSRQEISAWSTRLGWPVVAEDPLSHSAAIQHASLLVGTTFASEKLQPEVALVIGKIGLSRSVMALLTRTSRVIGIDSHHEVSNPLRKNDVQLAALPRVDVDADPNWLKAWHQASAKVAGALALPTWSEQNLAAIFARSLPSGSSLFIGSSRPIRDIEAFAAPRADIEVFGNRGLAGIDGNTSTAIGISRVRPGRTFAYLGDIAFLHDVNALLNDAPNLTVVVVDNNGGGIFSTLPQRGVDHFEEVFGTPHDRDLTAIAAGFGIHVTRVGSLREFELALSKEHAALNVIVATMPSRDASADNLKSAIAAAEKALAV</sequence>
<dbReference type="InterPro" id="IPR012001">
    <property type="entry name" value="Thiamin_PyroP_enz_TPP-bd_dom"/>
</dbReference>
<evidence type="ECO:0000256" key="4">
    <source>
        <dbReference type="ARBA" id="ARBA00023052"/>
    </source>
</evidence>
<dbReference type="InterPro" id="IPR029061">
    <property type="entry name" value="THDP-binding"/>
</dbReference>
<keyword evidence="2" id="KW-0479">Metal-binding</keyword>
<evidence type="ECO:0000256" key="3">
    <source>
        <dbReference type="ARBA" id="ARBA00022842"/>
    </source>
</evidence>
<dbReference type="HAMAP" id="MF_01659">
    <property type="entry name" value="MenD"/>
    <property type="match status" value="1"/>
</dbReference>
<evidence type="ECO:0000256" key="5">
    <source>
        <dbReference type="ARBA" id="ARBA00023211"/>
    </source>
</evidence>
<dbReference type="GO" id="GO:0046872">
    <property type="term" value="F:metal ion binding"/>
    <property type="evidence" value="ECO:0007669"/>
    <property type="project" value="UniProtKB-KW"/>
</dbReference>
<dbReference type="GO" id="GO:0070204">
    <property type="term" value="F:2-succinyl-5-enolpyruvyl-6-hydroxy-3-cyclohexene-1-carboxylic-acid synthase activity"/>
    <property type="evidence" value="ECO:0007669"/>
    <property type="project" value="InterPro"/>
</dbReference>
<evidence type="ECO:0000256" key="1">
    <source>
        <dbReference type="ARBA" id="ARBA00022679"/>
    </source>
</evidence>
<accession>A0A6J6P218</accession>
<proteinExistence type="inferred from homology"/>
<evidence type="ECO:0000259" key="7">
    <source>
        <dbReference type="Pfam" id="PF02776"/>
    </source>
</evidence>
<dbReference type="Pfam" id="PF02776">
    <property type="entry name" value="TPP_enzyme_N"/>
    <property type="match status" value="1"/>
</dbReference>
<dbReference type="CDD" id="cd07037">
    <property type="entry name" value="TPP_PYR_MenD"/>
    <property type="match status" value="1"/>
</dbReference>
<evidence type="ECO:0000256" key="2">
    <source>
        <dbReference type="ARBA" id="ARBA00022723"/>
    </source>
</evidence>
<feature type="domain" description="Thiamine pyrophosphate enzyme N-terminal TPP-binding" evidence="7">
    <location>
        <begin position="8"/>
        <end position="121"/>
    </location>
</feature>
<dbReference type="Gene3D" id="3.40.50.970">
    <property type="match status" value="2"/>
</dbReference>
<dbReference type="EMBL" id="CAEZXW010000004">
    <property type="protein sequence ID" value="CAB4692687.1"/>
    <property type="molecule type" value="Genomic_DNA"/>
</dbReference>
<dbReference type="InterPro" id="IPR011766">
    <property type="entry name" value="TPP_enzyme_TPP-bd"/>
</dbReference>
<gene>
    <name evidence="8" type="ORF">UFOPK2593_00157</name>
</gene>
<dbReference type="AlphaFoldDB" id="A0A6J6P218"/>
<dbReference type="PANTHER" id="PTHR42916:SF1">
    <property type="entry name" value="PROTEIN PHYLLO, CHLOROPLASTIC"/>
    <property type="match status" value="1"/>
</dbReference>
<keyword evidence="5" id="KW-0464">Manganese</keyword>
<name>A0A6J6P218_9ZZZZ</name>
<dbReference type="Pfam" id="PF02775">
    <property type="entry name" value="TPP_enzyme_C"/>
    <property type="match status" value="1"/>
</dbReference>
<dbReference type="SUPFAM" id="SSF52518">
    <property type="entry name" value="Thiamin diphosphate-binding fold (THDP-binding)"/>
    <property type="match status" value="2"/>
</dbReference>
<dbReference type="GO" id="GO:0009234">
    <property type="term" value="P:menaquinone biosynthetic process"/>
    <property type="evidence" value="ECO:0007669"/>
    <property type="project" value="InterPro"/>
</dbReference>
<protein>
    <submittedName>
        <fullName evidence="8">Unannotated protein</fullName>
    </submittedName>
</protein>
<dbReference type="InterPro" id="IPR004433">
    <property type="entry name" value="MenaQ_synth_MenD"/>
</dbReference>
<dbReference type="NCBIfam" id="TIGR00173">
    <property type="entry name" value="menD"/>
    <property type="match status" value="1"/>
</dbReference>
<organism evidence="8">
    <name type="scientific">freshwater metagenome</name>
    <dbReference type="NCBI Taxonomy" id="449393"/>
    <lineage>
        <taxon>unclassified sequences</taxon>
        <taxon>metagenomes</taxon>
        <taxon>ecological metagenomes</taxon>
    </lineage>
</organism>
<dbReference type="PIRSF" id="PIRSF004983">
    <property type="entry name" value="MenD"/>
    <property type="match status" value="1"/>
</dbReference>
<reference evidence="8" key="1">
    <citation type="submission" date="2020-05" db="EMBL/GenBank/DDBJ databases">
        <authorList>
            <person name="Chiriac C."/>
            <person name="Salcher M."/>
            <person name="Ghai R."/>
            <person name="Kavagutti S V."/>
        </authorList>
    </citation>
    <scope>NUCLEOTIDE SEQUENCE</scope>
</reference>
<dbReference type="PANTHER" id="PTHR42916">
    <property type="entry name" value="2-SUCCINYL-5-ENOLPYRUVYL-6-HYDROXY-3-CYCLOHEXENE-1-CARBOXYLATE SYNTHASE"/>
    <property type="match status" value="1"/>
</dbReference>
<keyword evidence="1" id="KW-0808">Transferase</keyword>
<keyword evidence="4" id="KW-0786">Thiamine pyrophosphate</keyword>
<keyword evidence="3" id="KW-0460">Magnesium</keyword>
<dbReference type="Gene3D" id="3.40.50.1220">
    <property type="entry name" value="TPP-binding domain"/>
    <property type="match status" value="1"/>
</dbReference>
<feature type="domain" description="Thiamine pyrophosphate enzyme TPP-binding" evidence="6">
    <location>
        <begin position="395"/>
        <end position="497"/>
    </location>
</feature>
<evidence type="ECO:0000259" key="6">
    <source>
        <dbReference type="Pfam" id="PF02775"/>
    </source>
</evidence>
<dbReference type="GO" id="GO:0030976">
    <property type="term" value="F:thiamine pyrophosphate binding"/>
    <property type="evidence" value="ECO:0007669"/>
    <property type="project" value="InterPro"/>
</dbReference>
<evidence type="ECO:0000313" key="8">
    <source>
        <dbReference type="EMBL" id="CAB4692687.1"/>
    </source>
</evidence>